<dbReference type="InterPro" id="IPR001636">
    <property type="entry name" value="SAICAR_synth"/>
</dbReference>
<evidence type="ECO:0000313" key="11">
    <source>
        <dbReference type="EMBL" id="TIB32451.1"/>
    </source>
</evidence>
<evidence type="ECO:0000313" key="12">
    <source>
        <dbReference type="Proteomes" id="UP000310689"/>
    </source>
</evidence>
<reference evidence="11 12" key="1">
    <citation type="submission" date="2019-03" db="EMBL/GenBank/DDBJ databases">
        <title>Sequencing 23 genomes of Wallemia ichthyophaga.</title>
        <authorList>
            <person name="Gostincar C."/>
        </authorList>
    </citation>
    <scope>NUCLEOTIDE SEQUENCE [LARGE SCALE GENOMIC DNA]</scope>
    <source>
        <strain evidence="11 12">EXF-6200</strain>
    </source>
</reference>
<dbReference type="UniPathway" id="UPA00074">
    <property type="reaction ID" value="UER00131"/>
</dbReference>
<comment type="caution">
    <text evidence="11">The sequence shown here is derived from an EMBL/GenBank/DDBJ whole genome shotgun (WGS) entry which is preliminary data.</text>
</comment>
<evidence type="ECO:0000256" key="3">
    <source>
        <dbReference type="ARBA" id="ARBA00012217"/>
    </source>
</evidence>
<dbReference type="Proteomes" id="UP000310689">
    <property type="component" value="Unassembled WGS sequence"/>
</dbReference>
<sequence length="301" mass="33579">MEAPITSTDLKEFKKISTGKVRDLYDYNDTLLFVATDRISAFDVILSSGIPNKGRLLTQLSTFWFDKLFPIILSDGTHVGHHLLEKNVEKMGLPASAIDSLKDRTLQVKKCDIVKIEAIVRGYITGSAWSEYKKSGTVNGAPVKSGMQESEKFDHPLFTPSTKADQGDHDENISLEEYRKLIPQPLANRIEEAAIKIYLSASEYASTKGIILADTKLEFGVDAQGNLLVVDEILTPDSSRFWPVAGYQVGKGVDSFDKQYVRDWLKSVGFDKNSPVGPVIPEDIVNKTADKYYEGYRMLTE</sequence>
<protein>
    <recommendedName>
        <fullName evidence="4">Phosphoribosylaminoimidazole-succinocarboxamide synthase</fullName>
        <ecNumber evidence="3">6.3.2.6</ecNumber>
    </recommendedName>
    <alternativeName>
        <fullName evidence="9">SAICAR synthetase</fullName>
    </alternativeName>
</protein>
<dbReference type="FunFam" id="3.30.470.20:FF:000015">
    <property type="entry name" value="Phosphoribosylaminoimidazole-succinocarboxamide synthase"/>
    <property type="match status" value="1"/>
</dbReference>
<dbReference type="GO" id="GO:0005524">
    <property type="term" value="F:ATP binding"/>
    <property type="evidence" value="ECO:0007669"/>
    <property type="project" value="UniProtKB-KW"/>
</dbReference>
<dbReference type="NCBIfam" id="TIGR00081">
    <property type="entry name" value="purC"/>
    <property type="match status" value="1"/>
</dbReference>
<gene>
    <name evidence="11" type="ORF">E3P86_03147</name>
</gene>
<evidence type="ECO:0000256" key="9">
    <source>
        <dbReference type="ARBA" id="ARBA00030409"/>
    </source>
</evidence>
<dbReference type="Gene3D" id="3.30.470.20">
    <property type="entry name" value="ATP-grasp fold, B domain"/>
    <property type="match status" value="1"/>
</dbReference>
<dbReference type="EC" id="6.3.2.6" evidence="3"/>
<dbReference type="CDD" id="cd01414">
    <property type="entry name" value="SAICAR_synt_Sc"/>
    <property type="match status" value="1"/>
</dbReference>
<evidence type="ECO:0000256" key="8">
    <source>
        <dbReference type="ARBA" id="ARBA00022840"/>
    </source>
</evidence>
<accession>A0A4T0IY86</accession>
<keyword evidence="7" id="KW-0658">Purine biosynthesis</keyword>
<dbReference type="Pfam" id="PF01259">
    <property type="entry name" value="SAICAR_synt"/>
    <property type="match status" value="1"/>
</dbReference>
<dbReference type="PROSITE" id="PS01058">
    <property type="entry name" value="SAICAR_SYNTHETASE_2"/>
    <property type="match status" value="1"/>
</dbReference>
<dbReference type="Gene3D" id="3.30.200.20">
    <property type="entry name" value="Phosphorylase Kinase, domain 1"/>
    <property type="match status" value="1"/>
</dbReference>
<keyword evidence="8" id="KW-0067">ATP-binding</keyword>
<comment type="similarity">
    <text evidence="2">Belongs to the SAICAR synthetase family.</text>
</comment>
<dbReference type="EMBL" id="SPOI01000205">
    <property type="protein sequence ID" value="TIB32451.1"/>
    <property type="molecule type" value="Genomic_DNA"/>
</dbReference>
<evidence type="ECO:0000256" key="6">
    <source>
        <dbReference type="ARBA" id="ARBA00022741"/>
    </source>
</evidence>
<dbReference type="AlphaFoldDB" id="A0A4T0IY86"/>
<dbReference type="PANTHER" id="PTHR43700">
    <property type="entry name" value="PHOSPHORIBOSYLAMINOIMIDAZOLE-SUCCINOCARBOXAMIDE SYNTHASE"/>
    <property type="match status" value="1"/>
</dbReference>
<proteinExistence type="inferred from homology"/>
<organism evidence="11 12">
    <name type="scientific">Wallemia ichthyophaga</name>
    <dbReference type="NCBI Taxonomy" id="245174"/>
    <lineage>
        <taxon>Eukaryota</taxon>
        <taxon>Fungi</taxon>
        <taxon>Dikarya</taxon>
        <taxon>Basidiomycota</taxon>
        <taxon>Wallemiomycotina</taxon>
        <taxon>Wallemiomycetes</taxon>
        <taxon>Wallemiales</taxon>
        <taxon>Wallemiaceae</taxon>
        <taxon>Wallemia</taxon>
    </lineage>
</organism>
<dbReference type="GO" id="GO:0006189">
    <property type="term" value="P:'de novo' IMP biosynthetic process"/>
    <property type="evidence" value="ECO:0007669"/>
    <property type="project" value="UniProtKB-UniPathway"/>
</dbReference>
<evidence type="ECO:0000256" key="7">
    <source>
        <dbReference type="ARBA" id="ARBA00022755"/>
    </source>
</evidence>
<evidence type="ECO:0000256" key="5">
    <source>
        <dbReference type="ARBA" id="ARBA00022598"/>
    </source>
</evidence>
<dbReference type="NCBIfam" id="NF010568">
    <property type="entry name" value="PRK13961.1"/>
    <property type="match status" value="1"/>
</dbReference>
<name>A0A4T0IY86_WALIC</name>
<evidence type="ECO:0000256" key="4">
    <source>
        <dbReference type="ARBA" id="ARBA00016460"/>
    </source>
</evidence>
<dbReference type="InterPro" id="IPR018236">
    <property type="entry name" value="SAICAR_synthetase_CS"/>
</dbReference>
<dbReference type="PROSITE" id="PS01057">
    <property type="entry name" value="SAICAR_SYNTHETASE_1"/>
    <property type="match status" value="1"/>
</dbReference>
<comment type="pathway">
    <text evidence="1">Purine metabolism; IMP biosynthesis via de novo pathway; 5-amino-1-(5-phospho-D-ribosyl)imidazole-4-carboxamide from 5-amino-1-(5-phospho-D-ribosyl)imidazole-4-carboxylate: step 1/2.</text>
</comment>
<dbReference type="InterPro" id="IPR028923">
    <property type="entry name" value="SAICAR_synt/ADE2_N"/>
</dbReference>
<evidence type="ECO:0000256" key="2">
    <source>
        <dbReference type="ARBA" id="ARBA00010190"/>
    </source>
</evidence>
<dbReference type="HAMAP" id="MF_00137">
    <property type="entry name" value="SAICAR_synth"/>
    <property type="match status" value="1"/>
</dbReference>
<keyword evidence="5" id="KW-0436">Ligase</keyword>
<dbReference type="GO" id="GO:0004639">
    <property type="term" value="F:phosphoribosylaminoimidazolesuccinocarboxamide synthase activity"/>
    <property type="evidence" value="ECO:0007669"/>
    <property type="project" value="UniProtKB-EC"/>
</dbReference>
<evidence type="ECO:0000256" key="1">
    <source>
        <dbReference type="ARBA" id="ARBA00004672"/>
    </source>
</evidence>
<evidence type="ECO:0000259" key="10">
    <source>
        <dbReference type="Pfam" id="PF01259"/>
    </source>
</evidence>
<dbReference type="GO" id="GO:0005737">
    <property type="term" value="C:cytoplasm"/>
    <property type="evidence" value="ECO:0007669"/>
    <property type="project" value="TreeGrafter"/>
</dbReference>
<dbReference type="PANTHER" id="PTHR43700:SF1">
    <property type="entry name" value="PHOSPHORIBOSYLAMINOIMIDAZOLE-SUCCINOCARBOXAMIDE SYNTHASE"/>
    <property type="match status" value="1"/>
</dbReference>
<keyword evidence="6" id="KW-0547">Nucleotide-binding</keyword>
<dbReference type="SUPFAM" id="SSF56104">
    <property type="entry name" value="SAICAR synthase-like"/>
    <property type="match status" value="1"/>
</dbReference>
<feature type="domain" description="SAICAR synthetase/ADE2 N-terminal" evidence="10">
    <location>
        <begin position="16"/>
        <end position="268"/>
    </location>
</feature>